<feature type="compositionally biased region" description="Polar residues" evidence="4">
    <location>
        <begin position="1"/>
        <end position="10"/>
    </location>
</feature>
<evidence type="ECO:0000256" key="3">
    <source>
        <dbReference type="ARBA" id="ARBA00022679"/>
    </source>
</evidence>
<keyword evidence="3" id="KW-0808">Transferase</keyword>
<dbReference type="InterPro" id="IPR032088">
    <property type="entry name" value="SAT"/>
</dbReference>
<keyword evidence="1" id="KW-0596">Phosphopantetheine</keyword>
<dbReference type="PROSITE" id="PS00012">
    <property type="entry name" value="PHOSPHOPANTETHEINE"/>
    <property type="match status" value="1"/>
</dbReference>
<feature type="domain" description="Carrier" evidence="5">
    <location>
        <begin position="1814"/>
        <end position="1891"/>
    </location>
</feature>
<organism evidence="7">
    <name type="scientific">Melanopsichium pennsylvanicum 4</name>
    <dbReference type="NCBI Taxonomy" id="1398559"/>
    <lineage>
        <taxon>Eukaryota</taxon>
        <taxon>Fungi</taxon>
        <taxon>Dikarya</taxon>
        <taxon>Basidiomycota</taxon>
        <taxon>Ustilaginomycotina</taxon>
        <taxon>Ustilaginomycetes</taxon>
        <taxon>Ustilaginales</taxon>
        <taxon>Ustilaginaceae</taxon>
        <taxon>Melanopsichium</taxon>
    </lineage>
</organism>
<dbReference type="InterPro" id="IPR020841">
    <property type="entry name" value="PKS_Beta-ketoAc_synthase_dom"/>
</dbReference>
<dbReference type="GO" id="GO:0004312">
    <property type="term" value="F:fatty acid synthase activity"/>
    <property type="evidence" value="ECO:0007669"/>
    <property type="project" value="TreeGrafter"/>
</dbReference>
<dbReference type="SMART" id="SM00825">
    <property type="entry name" value="PKS_KS"/>
    <property type="match status" value="1"/>
</dbReference>
<dbReference type="InterPro" id="IPR014030">
    <property type="entry name" value="Ketoacyl_synth_N"/>
</dbReference>
<dbReference type="InterPro" id="IPR006162">
    <property type="entry name" value="Ppantetheine_attach_site"/>
</dbReference>
<dbReference type="PANTHER" id="PTHR43775:SF37">
    <property type="entry name" value="SI:DKEY-61P9.11"/>
    <property type="match status" value="1"/>
</dbReference>
<dbReference type="PANTHER" id="PTHR43775">
    <property type="entry name" value="FATTY ACID SYNTHASE"/>
    <property type="match status" value="1"/>
</dbReference>
<keyword evidence="2" id="KW-0597">Phosphoprotein</keyword>
<dbReference type="InterPro" id="IPR050091">
    <property type="entry name" value="PKS_NRPS_Biosynth_Enz"/>
</dbReference>
<dbReference type="GO" id="GO:0006633">
    <property type="term" value="P:fatty acid biosynthetic process"/>
    <property type="evidence" value="ECO:0007669"/>
    <property type="project" value="TreeGrafter"/>
</dbReference>
<dbReference type="InterPro" id="IPR001031">
    <property type="entry name" value="Thioesterase"/>
</dbReference>
<evidence type="ECO:0000256" key="2">
    <source>
        <dbReference type="ARBA" id="ARBA00022553"/>
    </source>
</evidence>
<feature type="region of interest" description="Disordered" evidence="4">
    <location>
        <begin position="1"/>
        <end position="23"/>
    </location>
</feature>
<feature type="domain" description="Ketosynthase family 3 (KS3)" evidence="6">
    <location>
        <begin position="494"/>
        <end position="932"/>
    </location>
</feature>
<dbReference type="Gene3D" id="3.30.70.3290">
    <property type="match status" value="1"/>
</dbReference>
<evidence type="ECO:0000256" key="1">
    <source>
        <dbReference type="ARBA" id="ARBA00022450"/>
    </source>
</evidence>
<dbReference type="InterPro" id="IPR009081">
    <property type="entry name" value="PP-bd_ACP"/>
</dbReference>
<dbReference type="SUPFAM" id="SSF53474">
    <property type="entry name" value="alpha/beta-Hydrolases"/>
    <property type="match status" value="1"/>
</dbReference>
<proteinExistence type="predicted"/>
<dbReference type="Pfam" id="PF22621">
    <property type="entry name" value="CurL-like_PKS_C"/>
    <property type="match status" value="1"/>
</dbReference>
<dbReference type="CDD" id="cd00833">
    <property type="entry name" value="PKS"/>
    <property type="match status" value="1"/>
</dbReference>
<dbReference type="Pfam" id="PF02801">
    <property type="entry name" value="Ketoacyl-synt_C"/>
    <property type="match status" value="1"/>
</dbReference>
<protein>
    <submittedName>
        <fullName evidence="7">Related to Polyketide synthase</fullName>
    </submittedName>
</protein>
<reference evidence="7" key="1">
    <citation type="journal article" date="2014" name="Genome Biol. Evol.">
        <title>Gene Loss Rather Than Gene Gain Is Associated with a Host Jump from Monocots to Dicots in the Smut Fungus Melanopsichium pennsylvanicum.</title>
        <authorList>
            <person name="Sharma R."/>
            <person name="Mishra B."/>
            <person name="Runge F."/>
            <person name="Thines M."/>
        </authorList>
    </citation>
    <scope>NUCLEOTIDE SEQUENCE</scope>
    <source>
        <strain evidence="7">4</strain>
    </source>
</reference>
<dbReference type="Gene3D" id="3.40.50.1820">
    <property type="entry name" value="alpha/beta hydrolase"/>
    <property type="match status" value="1"/>
</dbReference>
<dbReference type="SUPFAM" id="SSF47336">
    <property type="entry name" value="ACP-like"/>
    <property type="match status" value="2"/>
</dbReference>
<accession>A0A077REB4</accession>
<sequence>MSSGLSSFDNINPRDDDNEAGISVPDSPHRAPFIIFGSQGCDFLAGFDPILALSRHFVQLAAFLSFALDAIRAELQSVANRHGDGPQGLANSKQHRESDVELLIVLPPFEPFCSLSTLVDFHRRNNLKDPVINGVLLCLLQTASVVAIYCASLQNEGEENEYHDKARADHMDFLKEAWKAISRPYSHLLGFCTGALSAFSLRQLSEESATPSSCDIWAYAQDAIKAMRICFWVSLRSAQARMRLAETNGRSPHPSSDHWSLVVAVKDPDHIEKIYLSLSEFDELERRRPLDEPVSLVVTARAVGQVSIGGPPLQLQRFKEHLLAHFDSKCRTFPLEIFSPYHSPDLEIEMVMVMQDLQRRGLVQDMALPPSQKILWETANANILAENSLRGALHVLVHSNLCSTADWDAMVDRVVLHEGELPGAASLNNAVIVSFGPGTNLAVDLSKRLARERDSQTPQRAFIIDVPSLLREVLSSAALSLRRTPLPPHPQVDGEEVVIVSMACRFPGDVHSPEQLWTCLETGRSTVREIPKHLFDIDAYYGEGMNQTLARHMHAMPENVVKSMDARLFSMSPKEIEQLDPQHRLVMLCSYEALERAGYSPEANSPSSFDAKRIAVCMGASWDDYRENAGWNIGSYFITGNIRAFIPGHVSFSLNWEGPSVSVDSLECSAVSAIQWSRRALLSGQCDVALAGAVNVLTQPQMFIAMDKEGVLSRSGTNATFSAKLDGKTRGEGCGVLLLKRRSTAIRDGDRILATLPAARITYHGQPVDGEDIPAQQSRFLAQVLSEANISQPNLVHIEASGSHTQQREADEFDSFARLLAEPKTNSAALAEDRVSVASIRPNIGDCEAVSAMASIMKAVLMIGKGSIPRQVSISQISDLQPRIAATCASSALFVPTHPQLLPPSRDSEHRRFILVNSLASTGCHGAVLVGAPTTDDETLCEELPVEDSVLTGSAWIFTLSAKTRESGGSLKKALIDYLQREVCLADLSYTLACRRTHHPFRLCVVASDQDELIRRLLGTDYIEAKPSSDLPNFGLFFQTPGAMFNRHAKVLFDMTPVLQQHYEELTSTHRQSGLAEQGFRQIDVMQICLSSFLDDCAVRPAIVAGNHLPSLFSGCLSDKQAIIRALCQLGSSEQLRALEHVVQKDAAKLLTEHEVLSPTPFEHLPAYEPAHSVPAKGTLGEAKGRVPLEYCWITIGDTVDLASGDANDEISYATSISEAQKLQRSLLSSLGQLHQQGYAVRWIEYFRPLLPHLKLISDLSTYPFHLQQFWMEYHDRNLLQHASLDRASSGTNKSHAGVSAVESGQAHTYEPLTEPLLTAQCGADDRSRTYTSDITDEAQLALLRASTPSAMVIELMIEAIREATDSFNTGKQMKHRPLPLRLVRSQLLDAGRGLLDAQDARICVIYPSTSLDGAGEVTMSSGAVSPLIARCHYRWNSDGILGCGRLKWQGLLQARIRSIQEEGELLAGKLIRKGLHAGSAMVTESIRCAFLSTQWREVIFCNQIPALDVSNDVGAQCVLPLLISTLEQCACWYNSQFGAHMDAEYGIVAMEGLYIGEEWLQQVQQFCDPARTYMAFVSCVENDKQDKLPEGEFRVNITLLDNNLNVLGELEGLSLAKAVAPTKKPAPSAPNAAAPEVVSGVAPAANAGTSKSHTEFKPHILAASTTKQNTARTTQTSRAAQLHTKVMEVLAAELGIAIDEMRPGVKFADLGLDSLMSLVCISTLETLYLGFEIPQSLFMECDSPEELLAWIRDQVNDSAGDDDNDVELEFVPTSHIAMDGETIPTDGLSDGTLSQRTEPTRAIHDEHSSTSCSAVDYVMVTIASTIERELGVENGSIDANANLADLGMDSLMSLLVLSSLSGTLPVELPASLFMDCNSLGGIRALLATQLDDTAADAEKAAVNQKVTESAQNISPAFTIPPAKKPTLIRPGTNSSCKTPLFLLPDGSGMSTVYAGLHAIDCDIYSINSPFLSDASAWVGGMVQITQYYLSCMKLIQNVGPWLVGGWSFGGMAAFQIAISLTESDNKQERIAALFLLDSPSPALYSPLPMGIVDWIFTAPEVKDIAPPALSRKLIAHFKATVDSLVDWHPSSFQPSNEKIPKVYYIVADDPLPGKIQDVREVNDTVRWLFRSGRAEVSGSDGWEKFIPKQKIQVVSVKEANHFTIIRDPALGQVAQVLQDGCRSALQN</sequence>
<dbReference type="Pfam" id="PF00550">
    <property type="entry name" value="PP-binding"/>
    <property type="match status" value="2"/>
</dbReference>
<dbReference type="Pfam" id="PF00109">
    <property type="entry name" value="ketoacyl-synt"/>
    <property type="match status" value="1"/>
</dbReference>
<dbReference type="InterPro" id="IPR029058">
    <property type="entry name" value="AB_hydrolase_fold"/>
</dbReference>
<dbReference type="EMBL" id="HG529702">
    <property type="protein sequence ID" value="CDI56869.1"/>
    <property type="molecule type" value="Genomic_DNA"/>
</dbReference>
<evidence type="ECO:0000259" key="5">
    <source>
        <dbReference type="PROSITE" id="PS50075"/>
    </source>
</evidence>
<dbReference type="InterPro" id="IPR036736">
    <property type="entry name" value="ACP-like_sf"/>
</dbReference>
<dbReference type="SMART" id="SM00823">
    <property type="entry name" value="PKS_PP"/>
    <property type="match status" value="2"/>
</dbReference>
<feature type="domain" description="Carrier" evidence="5">
    <location>
        <begin position="1678"/>
        <end position="1756"/>
    </location>
</feature>
<dbReference type="SUPFAM" id="SSF53901">
    <property type="entry name" value="Thiolase-like"/>
    <property type="match status" value="2"/>
</dbReference>
<dbReference type="InterPro" id="IPR020806">
    <property type="entry name" value="PKS_PP-bd"/>
</dbReference>
<dbReference type="InterPro" id="IPR001227">
    <property type="entry name" value="Ac_transferase_dom_sf"/>
</dbReference>
<dbReference type="Gene3D" id="3.40.366.10">
    <property type="entry name" value="Malonyl-Coenzyme A Acyl Carrier Protein, domain 2"/>
    <property type="match status" value="1"/>
</dbReference>
<dbReference type="Pfam" id="PF16073">
    <property type="entry name" value="SAT"/>
    <property type="match status" value="1"/>
</dbReference>
<dbReference type="Pfam" id="PF00975">
    <property type="entry name" value="Thioesterase"/>
    <property type="match status" value="1"/>
</dbReference>
<dbReference type="InterPro" id="IPR016039">
    <property type="entry name" value="Thiolase-like"/>
</dbReference>
<dbReference type="Gene3D" id="1.10.1200.10">
    <property type="entry name" value="ACP-like"/>
    <property type="match status" value="2"/>
</dbReference>
<name>A0A077REB4_9BASI</name>
<dbReference type="GO" id="GO:0031177">
    <property type="term" value="F:phosphopantetheine binding"/>
    <property type="evidence" value="ECO:0007669"/>
    <property type="project" value="InterPro"/>
</dbReference>
<evidence type="ECO:0000313" key="7">
    <source>
        <dbReference type="EMBL" id="CDI56869.1"/>
    </source>
</evidence>
<dbReference type="PROSITE" id="PS52004">
    <property type="entry name" value="KS3_2"/>
    <property type="match status" value="1"/>
</dbReference>
<dbReference type="GO" id="GO:0044550">
    <property type="term" value="P:secondary metabolite biosynthetic process"/>
    <property type="evidence" value="ECO:0007669"/>
    <property type="project" value="TreeGrafter"/>
</dbReference>
<dbReference type="PROSITE" id="PS50075">
    <property type="entry name" value="CARRIER"/>
    <property type="match status" value="2"/>
</dbReference>
<evidence type="ECO:0000256" key="4">
    <source>
        <dbReference type="SAM" id="MobiDB-lite"/>
    </source>
</evidence>
<dbReference type="Gene3D" id="3.40.47.10">
    <property type="match status" value="1"/>
</dbReference>
<evidence type="ECO:0000259" key="6">
    <source>
        <dbReference type="PROSITE" id="PS52004"/>
    </source>
</evidence>
<dbReference type="InterPro" id="IPR014031">
    <property type="entry name" value="Ketoacyl_synth_C"/>
</dbReference>